<dbReference type="InterPro" id="IPR036505">
    <property type="entry name" value="Amidase/PGRP_sf"/>
</dbReference>
<dbReference type="PANTHER" id="PTHR48104">
    <property type="entry name" value="METACASPASE-4"/>
    <property type="match status" value="1"/>
</dbReference>
<reference evidence="3" key="1">
    <citation type="submission" date="2022-07" db="EMBL/GenBank/DDBJ databases">
        <title>Tahibacter sp., a new gammaproteobacterium isolated from the silt sample collected at pig farm.</title>
        <authorList>
            <person name="Chen H."/>
        </authorList>
    </citation>
    <scope>NUCLEOTIDE SEQUENCE</scope>
    <source>
        <strain evidence="3">P2K</strain>
    </source>
</reference>
<name>A0ABT1QVD8_9GAMM</name>
<dbReference type="CDD" id="cd06583">
    <property type="entry name" value="PGRP"/>
    <property type="match status" value="1"/>
</dbReference>
<gene>
    <name evidence="3" type="ORF">NM961_16155</name>
</gene>
<dbReference type="Proteomes" id="UP001165498">
    <property type="component" value="Unassembled WGS sequence"/>
</dbReference>
<dbReference type="Gene3D" id="3.40.80.10">
    <property type="entry name" value="Peptidoglycan recognition protein-like"/>
    <property type="match status" value="1"/>
</dbReference>
<dbReference type="SUPFAM" id="SSF55846">
    <property type="entry name" value="N-acetylmuramoyl-L-alanine amidase-like"/>
    <property type="match status" value="1"/>
</dbReference>
<dbReference type="InterPro" id="IPR002502">
    <property type="entry name" value="Amidase_domain"/>
</dbReference>
<dbReference type="Pfam" id="PF00656">
    <property type="entry name" value="Peptidase_C14"/>
    <property type="match status" value="1"/>
</dbReference>
<evidence type="ECO:0000313" key="3">
    <source>
        <dbReference type="EMBL" id="MCQ4166255.1"/>
    </source>
</evidence>
<dbReference type="InterPro" id="IPR029030">
    <property type="entry name" value="Caspase-like_dom_sf"/>
</dbReference>
<dbReference type="Gene3D" id="3.40.50.1460">
    <property type="match status" value="1"/>
</dbReference>
<protein>
    <submittedName>
        <fullName evidence="3">Caspase family protein</fullName>
    </submittedName>
</protein>
<evidence type="ECO:0000259" key="1">
    <source>
        <dbReference type="Pfam" id="PF00656"/>
    </source>
</evidence>
<dbReference type="PANTHER" id="PTHR48104:SF30">
    <property type="entry name" value="METACASPASE-1"/>
    <property type="match status" value="1"/>
</dbReference>
<keyword evidence="4" id="KW-1185">Reference proteome</keyword>
<organism evidence="3 4">
    <name type="scientific">Tahibacter harae</name>
    <dbReference type="NCBI Taxonomy" id="2963937"/>
    <lineage>
        <taxon>Bacteria</taxon>
        <taxon>Pseudomonadati</taxon>
        <taxon>Pseudomonadota</taxon>
        <taxon>Gammaproteobacteria</taxon>
        <taxon>Lysobacterales</taxon>
        <taxon>Rhodanobacteraceae</taxon>
        <taxon>Tahibacter</taxon>
    </lineage>
</organism>
<dbReference type="Pfam" id="PF01510">
    <property type="entry name" value="Amidase_2"/>
    <property type="match status" value="1"/>
</dbReference>
<dbReference type="SUPFAM" id="SSF52129">
    <property type="entry name" value="Caspase-like"/>
    <property type="match status" value="1"/>
</dbReference>
<dbReference type="InterPro" id="IPR050452">
    <property type="entry name" value="Metacaspase"/>
</dbReference>
<feature type="domain" description="N-acetylmuramoyl-L-alanine amidase" evidence="2">
    <location>
        <begin position="23"/>
        <end position="168"/>
    </location>
</feature>
<evidence type="ECO:0000313" key="4">
    <source>
        <dbReference type="Proteomes" id="UP001165498"/>
    </source>
</evidence>
<comment type="caution">
    <text evidence="3">The sequence shown here is derived from an EMBL/GenBank/DDBJ whole genome shotgun (WGS) entry which is preliminary data.</text>
</comment>
<dbReference type="RefSeq" id="WP_255915447.1">
    <property type="nucleotide sequence ID" value="NZ_JANFQO010000015.1"/>
</dbReference>
<dbReference type="EMBL" id="JANFQO010000015">
    <property type="protein sequence ID" value="MCQ4166255.1"/>
    <property type="molecule type" value="Genomic_DNA"/>
</dbReference>
<dbReference type="InterPro" id="IPR011600">
    <property type="entry name" value="Pept_C14_caspase"/>
</dbReference>
<feature type="domain" description="Peptidase C14 caspase" evidence="1">
    <location>
        <begin position="678"/>
        <end position="920"/>
    </location>
</feature>
<accession>A0ABT1QVD8</accession>
<evidence type="ECO:0000259" key="2">
    <source>
        <dbReference type="Pfam" id="PF01510"/>
    </source>
</evidence>
<sequence>MATTLHCLDITDFALLLHQAPPRRRISSVHLHHTGMLSQAQWRGEASLLALRQLHGVERGQGDMAQHLTIDPAGGIWPGRDWELPPASCAAPAAEGAPSWNGDTHEGPFMIVLVGNFDDRKDKLVGAQEQALIDVVALLLHQAGRTSGAWIPVLSHAQMHGSGTYCPGTSLTVQNDKSNRLEQELLQKFTRRAEKLAATASPALPLPLHQLPPSLRAAVAAGRERAAHGVPRTPAPALEIPEDHAARVTTAELARNLAGLASGGRGAIDPRYAPLFGHVVNTARGLLLESPVQDGKAGSFFTSQDELEHGFFNKLDQFERRLAPEAPLRILIHLHGGLVAERDSLDYALAHQPWWQQALGVFPFFMTWESGFLESLLRNKRELETGRGLGDWLIEKTAGPLARLLWDRMKINAELCSAADWHARFRQLEDAAPPARVPRGVAGGARLFALALFERLGEYAQRRKVQLHALGHSAGSIYHCHFLPLLLDLIRQRNLKDEVSIESLHLLAPAVRLDTFEDHLAGPIAKREIRQTWLYTMDDRRERDDSVAGIYRKSLLYFVDEACERNNPGILGMASYLEKERAQAGSPIARAFPPGAAAPGQVDFSDGGRRLHVTESRTHGGFDNDPATMNSVAARILGQALPGQSEYRRWIPADDKKRAAQELSDAAPPARAAAAGGRRIALCVGIDAYPTAPLSGCVGDSRSWGQALQALGFAVRYLHDAEATRANLAARIAELVREARSGDWLVLQIASHGTVFDDVSGDEASGSDQAVVPVDFRDNGCLLDDELQQLLRPLPADARLTLFFDLCHSLSASRFAPALGRAAGADERVRLLPADAQMYAARARQRAALPPRSRVNTPVGWLHLAACQDSEYAYETNASGDFTRCAVPLLARAAAEGWSAAAFVAAVQRTFPPGSRQNPGLMPGCNPHQRLLPAPAGTAAAQDRGGELARIAQLLEQAASGLRALQG</sequence>
<proteinExistence type="predicted"/>